<sequence>MYLLLRRLTRHVLKLRPLLTTSTEYSEKGSAHVVGSTLPLGNVLFKSSEEQTRIITEIDGAKAIATQVWVLAIKVCDNILLKNYAEVECHYQIPLPAMPLFSVTFVANQGTMKAVEYRDLHLQLRSLCGKAGLKMLASGADGAKAEVNAQQMMMNVDTPQRLSYTNKEYGVFMSAPVYSDTGPHIAVTDPDHARKTIRNNFLYGTHLLSIGYLFLCHAVLMSLLVITGCVLYVKDIFNPDKQDDGAARRLFINSLSSFLVDSEGELIHPDLGGLFVLTFVFGELFDAYGKRDMPHIERVVCVFRARHFLTIWRTNIVNAATAYPDLFQMQSSFIADSSFQIFIRLCDQFILLVLAHLEHYPNVPFMPWHYGSHFLEHFYGVSRSFISDFSFGQLIEMYKHIALRQMILASGQYSVKKEKDSNNGYTFEFVDSKLTPKDIVALKQIPS</sequence>
<evidence type="ECO:0000256" key="1">
    <source>
        <dbReference type="SAM" id="Phobius"/>
    </source>
</evidence>
<protein>
    <submittedName>
        <fullName evidence="2">Uncharacterized protein</fullName>
    </submittedName>
</protein>
<reference evidence="2" key="1">
    <citation type="submission" date="2023-03" db="EMBL/GenBank/DDBJ databases">
        <title>Massive genome expansion in bonnet fungi (Mycena s.s.) driven by repeated elements and novel gene families across ecological guilds.</title>
        <authorList>
            <consortium name="Lawrence Berkeley National Laboratory"/>
            <person name="Harder C.B."/>
            <person name="Miyauchi S."/>
            <person name="Viragh M."/>
            <person name="Kuo A."/>
            <person name="Thoen E."/>
            <person name="Andreopoulos B."/>
            <person name="Lu D."/>
            <person name="Skrede I."/>
            <person name="Drula E."/>
            <person name="Henrissat B."/>
            <person name="Morin E."/>
            <person name="Kohler A."/>
            <person name="Barry K."/>
            <person name="LaButti K."/>
            <person name="Morin E."/>
            <person name="Salamov A."/>
            <person name="Lipzen A."/>
            <person name="Mereny Z."/>
            <person name="Hegedus B."/>
            <person name="Baldrian P."/>
            <person name="Stursova M."/>
            <person name="Weitz H."/>
            <person name="Taylor A."/>
            <person name="Grigoriev I.V."/>
            <person name="Nagy L.G."/>
            <person name="Martin F."/>
            <person name="Kauserud H."/>
        </authorList>
    </citation>
    <scope>NUCLEOTIDE SEQUENCE</scope>
    <source>
        <strain evidence="2">9144</strain>
    </source>
</reference>
<name>A0AAD6VL54_9AGAR</name>
<keyword evidence="1" id="KW-0472">Membrane</keyword>
<dbReference type="EMBL" id="JARJCW010000029">
    <property type="protein sequence ID" value="KAJ7210096.1"/>
    <property type="molecule type" value="Genomic_DNA"/>
</dbReference>
<keyword evidence="1" id="KW-1133">Transmembrane helix</keyword>
<accession>A0AAD6VL54</accession>
<keyword evidence="3" id="KW-1185">Reference proteome</keyword>
<feature type="transmembrane region" description="Helical" evidence="1">
    <location>
        <begin position="207"/>
        <end position="233"/>
    </location>
</feature>
<proteinExistence type="predicted"/>
<dbReference type="Proteomes" id="UP001219525">
    <property type="component" value="Unassembled WGS sequence"/>
</dbReference>
<gene>
    <name evidence="2" type="ORF">GGX14DRAFT_363696</name>
</gene>
<keyword evidence="1" id="KW-0812">Transmembrane</keyword>
<dbReference type="AlphaFoldDB" id="A0AAD6VL54"/>
<evidence type="ECO:0000313" key="2">
    <source>
        <dbReference type="EMBL" id="KAJ7210096.1"/>
    </source>
</evidence>
<evidence type="ECO:0000313" key="3">
    <source>
        <dbReference type="Proteomes" id="UP001219525"/>
    </source>
</evidence>
<organism evidence="2 3">
    <name type="scientific">Mycena pura</name>
    <dbReference type="NCBI Taxonomy" id="153505"/>
    <lineage>
        <taxon>Eukaryota</taxon>
        <taxon>Fungi</taxon>
        <taxon>Dikarya</taxon>
        <taxon>Basidiomycota</taxon>
        <taxon>Agaricomycotina</taxon>
        <taxon>Agaricomycetes</taxon>
        <taxon>Agaricomycetidae</taxon>
        <taxon>Agaricales</taxon>
        <taxon>Marasmiineae</taxon>
        <taxon>Mycenaceae</taxon>
        <taxon>Mycena</taxon>
    </lineage>
</organism>
<comment type="caution">
    <text evidence="2">The sequence shown here is derived from an EMBL/GenBank/DDBJ whole genome shotgun (WGS) entry which is preliminary data.</text>
</comment>
<feature type="non-terminal residue" evidence="2">
    <location>
        <position position="447"/>
    </location>
</feature>